<dbReference type="Gene3D" id="3.90.550.10">
    <property type="entry name" value="Spore Coat Polysaccharide Biosynthesis Protein SpsA, Chain A"/>
    <property type="match status" value="1"/>
</dbReference>
<evidence type="ECO:0000259" key="2">
    <source>
        <dbReference type="Pfam" id="PF12804"/>
    </source>
</evidence>
<organism evidence="3 4">
    <name type="scientific">Sphingobium fluviale</name>
    <dbReference type="NCBI Taxonomy" id="2506423"/>
    <lineage>
        <taxon>Bacteria</taxon>
        <taxon>Pseudomonadati</taxon>
        <taxon>Pseudomonadota</taxon>
        <taxon>Alphaproteobacteria</taxon>
        <taxon>Sphingomonadales</taxon>
        <taxon>Sphingomonadaceae</taxon>
        <taxon>Sphingobium</taxon>
    </lineage>
</organism>
<dbReference type="OrthoDB" id="9779263at2"/>
<keyword evidence="4" id="KW-1185">Reference proteome</keyword>
<evidence type="ECO:0000313" key="4">
    <source>
        <dbReference type="Proteomes" id="UP000290958"/>
    </source>
</evidence>
<name>A0A4Q1KH37_9SPHN</name>
<dbReference type="Proteomes" id="UP000290958">
    <property type="component" value="Unassembled WGS sequence"/>
</dbReference>
<protein>
    <recommendedName>
        <fullName evidence="2">MobA-like NTP transferase domain-containing protein</fullName>
    </recommendedName>
</protein>
<keyword evidence="1" id="KW-0460">Magnesium</keyword>
<accession>A0A4Q1KH37</accession>
<dbReference type="PANTHER" id="PTHR43777:SF1">
    <property type="entry name" value="MOLYBDENUM COFACTOR CYTIDYLYLTRANSFERASE"/>
    <property type="match status" value="1"/>
</dbReference>
<evidence type="ECO:0000256" key="1">
    <source>
        <dbReference type="ARBA" id="ARBA00022842"/>
    </source>
</evidence>
<dbReference type="AlphaFoldDB" id="A0A4Q1KH37"/>
<dbReference type="Pfam" id="PF12804">
    <property type="entry name" value="NTP_transf_3"/>
    <property type="match status" value="1"/>
</dbReference>
<evidence type="ECO:0000313" key="3">
    <source>
        <dbReference type="EMBL" id="RXR29033.1"/>
    </source>
</evidence>
<feature type="domain" description="MobA-like NTP transferase" evidence="2">
    <location>
        <begin position="15"/>
        <end position="157"/>
    </location>
</feature>
<dbReference type="SUPFAM" id="SSF53448">
    <property type="entry name" value="Nucleotide-diphospho-sugar transferases"/>
    <property type="match status" value="1"/>
</dbReference>
<dbReference type="GO" id="GO:0016779">
    <property type="term" value="F:nucleotidyltransferase activity"/>
    <property type="evidence" value="ECO:0007669"/>
    <property type="project" value="UniProtKB-ARBA"/>
</dbReference>
<dbReference type="EMBL" id="SBKP01000006">
    <property type="protein sequence ID" value="RXR29033.1"/>
    <property type="molecule type" value="Genomic_DNA"/>
</dbReference>
<gene>
    <name evidence="3" type="ORF">EQG66_08125</name>
</gene>
<dbReference type="InterPro" id="IPR029044">
    <property type="entry name" value="Nucleotide-diphossugar_trans"/>
</dbReference>
<dbReference type="InterPro" id="IPR025877">
    <property type="entry name" value="MobA-like_NTP_Trfase"/>
</dbReference>
<reference evidence="4" key="1">
    <citation type="submission" date="2019-01" db="EMBL/GenBank/DDBJ databases">
        <title>Cytophagaceae bacterium strain CAR-16.</title>
        <authorList>
            <person name="Chen W.-M."/>
        </authorList>
    </citation>
    <scope>NUCLEOTIDE SEQUENCE [LARGE SCALE GENOMIC DNA]</scope>
    <source>
        <strain evidence="4">CHR27</strain>
    </source>
</reference>
<proteinExistence type="predicted"/>
<dbReference type="PANTHER" id="PTHR43777">
    <property type="entry name" value="MOLYBDENUM COFACTOR CYTIDYLYLTRANSFERASE"/>
    <property type="match status" value="1"/>
</dbReference>
<comment type="caution">
    <text evidence="3">The sequence shown here is derived from an EMBL/GenBank/DDBJ whole genome shotgun (WGS) entry which is preliminary data.</text>
</comment>
<sequence>MSGCIRMPDPGVAIALLAAGRAERFGGGKLDALCAGKPLGAWAAQAVEAAKCAFQLVVVPTACPAFAKELKGWSLVTNTAPEEGIAGSIRIAATAAQGFSRLVIALADMPLINTAHLRALAAADGIVFTAYPDGDRGVPAAFPARCFGRLIELKGRAARLDWGEEITLFSPPSPQSLLDVDTADDLTRAQALLIGE</sequence>